<name>A0A4R3V7J2_9BURK</name>
<gene>
    <name evidence="2" type="ORF">EV686_10531</name>
</gene>
<feature type="region of interest" description="Disordered" evidence="1">
    <location>
        <begin position="49"/>
        <end position="71"/>
    </location>
</feature>
<dbReference type="EMBL" id="SMBX01000005">
    <property type="protein sequence ID" value="TCU98334.1"/>
    <property type="molecule type" value="Genomic_DNA"/>
</dbReference>
<protein>
    <submittedName>
        <fullName evidence="2">Putative addiction module antidote protein</fullName>
    </submittedName>
</protein>
<proteinExistence type="predicted"/>
<dbReference type="AlphaFoldDB" id="A0A4R3V7J2"/>
<dbReference type="Proteomes" id="UP000294692">
    <property type="component" value="Unassembled WGS sequence"/>
</dbReference>
<sequence length="71" mass="7529">MSQKAFKADDLPTFGPARYLRDDKDIAAYLTQVIEEGDTSELAHALGVAARASTRSPRGDALPPADPASLT</sequence>
<evidence type="ECO:0000256" key="1">
    <source>
        <dbReference type="SAM" id="MobiDB-lite"/>
    </source>
</evidence>
<accession>A0A4R3V7J2</accession>
<evidence type="ECO:0000313" key="3">
    <source>
        <dbReference type="Proteomes" id="UP000294692"/>
    </source>
</evidence>
<organism evidence="2 3">
    <name type="scientific">Paracandidimonas soli</name>
    <dbReference type="NCBI Taxonomy" id="1917182"/>
    <lineage>
        <taxon>Bacteria</taxon>
        <taxon>Pseudomonadati</taxon>
        <taxon>Pseudomonadota</taxon>
        <taxon>Betaproteobacteria</taxon>
        <taxon>Burkholderiales</taxon>
        <taxon>Alcaligenaceae</taxon>
        <taxon>Paracandidimonas</taxon>
    </lineage>
</organism>
<reference evidence="2 3" key="1">
    <citation type="submission" date="2019-03" db="EMBL/GenBank/DDBJ databases">
        <title>Genomic Encyclopedia of Type Strains, Phase IV (KMG-IV): sequencing the most valuable type-strain genomes for metagenomic binning, comparative biology and taxonomic classification.</title>
        <authorList>
            <person name="Goeker M."/>
        </authorList>
    </citation>
    <scope>NUCLEOTIDE SEQUENCE [LARGE SCALE GENOMIC DNA]</scope>
    <source>
        <strain evidence="2 3">DSM 100048</strain>
    </source>
</reference>
<dbReference type="RefSeq" id="WP_207901742.1">
    <property type="nucleotide sequence ID" value="NZ_JBEBWM010000001.1"/>
</dbReference>
<keyword evidence="3" id="KW-1185">Reference proteome</keyword>
<dbReference type="Pfam" id="PF21716">
    <property type="entry name" value="dnstrm_HI1420"/>
    <property type="match status" value="1"/>
</dbReference>
<evidence type="ECO:0000313" key="2">
    <source>
        <dbReference type="EMBL" id="TCU98334.1"/>
    </source>
</evidence>
<dbReference type="InterPro" id="IPR014057">
    <property type="entry name" value="HI1420"/>
</dbReference>
<comment type="caution">
    <text evidence="2">The sequence shown here is derived from an EMBL/GenBank/DDBJ whole genome shotgun (WGS) entry which is preliminary data.</text>
</comment>